<comment type="caution">
    <text evidence="1">The sequence shown here is derived from an EMBL/GenBank/DDBJ whole genome shotgun (WGS) entry which is preliminary data.</text>
</comment>
<dbReference type="Pfam" id="PF03162">
    <property type="entry name" value="Y_phosphatase2"/>
    <property type="match status" value="1"/>
</dbReference>
<evidence type="ECO:0000313" key="1">
    <source>
        <dbReference type="EMBL" id="OVA00071.1"/>
    </source>
</evidence>
<gene>
    <name evidence="1" type="ORF">BVC80_1699g8</name>
</gene>
<dbReference type="InParanoid" id="A0A200PPC5"/>
<dbReference type="InterPro" id="IPR029021">
    <property type="entry name" value="Prot-tyrosine_phosphatase-like"/>
</dbReference>
<dbReference type="InterPro" id="IPR004861">
    <property type="entry name" value="Siw14-like"/>
</dbReference>
<dbReference type="AlphaFoldDB" id="A0A200PPC5"/>
<keyword evidence="2" id="KW-1185">Reference proteome</keyword>
<sequence>MPVLFHNVAIAYGDFHMQEPLVTVSKDTITEALKVLLDVRNHPILIHCRHGKNWCLPSVLEEYQRFAGAKASASATDMKFIENYDISCLSQCLYSIIKSRSGLLPASQPVVVSRLYSLRQHRSIGKNSIVSPIHRAPKRFCRGSPAPRQHATDV</sequence>
<dbReference type="Gene3D" id="3.90.190.10">
    <property type="entry name" value="Protein tyrosine phosphatase superfamily"/>
    <property type="match status" value="1"/>
</dbReference>
<name>A0A200PPC5_MACCD</name>
<reference evidence="1 2" key="1">
    <citation type="journal article" date="2017" name="Mol. Plant">
        <title>The Genome of Medicinal Plant Macleaya cordata Provides New Insights into Benzylisoquinoline Alkaloids Metabolism.</title>
        <authorList>
            <person name="Liu X."/>
            <person name="Liu Y."/>
            <person name="Huang P."/>
            <person name="Ma Y."/>
            <person name="Qing Z."/>
            <person name="Tang Q."/>
            <person name="Cao H."/>
            <person name="Cheng P."/>
            <person name="Zheng Y."/>
            <person name="Yuan Z."/>
            <person name="Zhou Y."/>
            <person name="Liu J."/>
            <person name="Tang Z."/>
            <person name="Zhuo Y."/>
            <person name="Zhang Y."/>
            <person name="Yu L."/>
            <person name="Huang J."/>
            <person name="Yang P."/>
            <person name="Peng Q."/>
            <person name="Zhang J."/>
            <person name="Jiang W."/>
            <person name="Zhang Z."/>
            <person name="Lin K."/>
            <person name="Ro D.K."/>
            <person name="Chen X."/>
            <person name="Xiong X."/>
            <person name="Shang Y."/>
            <person name="Huang S."/>
            <person name="Zeng J."/>
        </authorList>
    </citation>
    <scope>NUCLEOTIDE SEQUENCE [LARGE SCALE GENOMIC DNA]</scope>
    <source>
        <strain evidence="2">cv. BLH2017</strain>
        <tissue evidence="1">Root</tissue>
    </source>
</reference>
<accession>A0A200PPC5</accession>
<dbReference type="GO" id="GO:0016791">
    <property type="term" value="F:phosphatase activity"/>
    <property type="evidence" value="ECO:0007669"/>
    <property type="project" value="TreeGrafter"/>
</dbReference>
<proteinExistence type="predicted"/>
<dbReference type="Proteomes" id="UP000195402">
    <property type="component" value="Unassembled WGS sequence"/>
</dbReference>
<organism evidence="1 2">
    <name type="scientific">Macleaya cordata</name>
    <name type="common">Five-seeded plume-poppy</name>
    <name type="synonym">Bocconia cordata</name>
    <dbReference type="NCBI Taxonomy" id="56857"/>
    <lineage>
        <taxon>Eukaryota</taxon>
        <taxon>Viridiplantae</taxon>
        <taxon>Streptophyta</taxon>
        <taxon>Embryophyta</taxon>
        <taxon>Tracheophyta</taxon>
        <taxon>Spermatophyta</taxon>
        <taxon>Magnoliopsida</taxon>
        <taxon>Ranunculales</taxon>
        <taxon>Papaveraceae</taxon>
        <taxon>Papaveroideae</taxon>
        <taxon>Macleaya</taxon>
    </lineage>
</organism>
<dbReference type="GO" id="GO:0005737">
    <property type="term" value="C:cytoplasm"/>
    <property type="evidence" value="ECO:0007669"/>
    <property type="project" value="TreeGrafter"/>
</dbReference>
<dbReference type="EMBL" id="MVGT01004375">
    <property type="protein sequence ID" value="OVA00071.1"/>
    <property type="molecule type" value="Genomic_DNA"/>
</dbReference>
<dbReference type="PANTHER" id="PTHR31126">
    <property type="entry name" value="TYROSINE-PROTEIN PHOSPHATASE"/>
    <property type="match status" value="1"/>
</dbReference>
<dbReference type="OrthoDB" id="6375174at2759"/>
<dbReference type="PANTHER" id="PTHR31126:SF46">
    <property type="entry name" value="TYROSINE-PROTEIN PHOSPHATASE DSP5"/>
    <property type="match status" value="1"/>
</dbReference>
<dbReference type="STRING" id="56857.A0A200PPC5"/>
<dbReference type="SUPFAM" id="SSF52799">
    <property type="entry name" value="(Phosphotyrosine protein) phosphatases II"/>
    <property type="match status" value="1"/>
</dbReference>
<evidence type="ECO:0000313" key="2">
    <source>
        <dbReference type="Proteomes" id="UP000195402"/>
    </source>
</evidence>
<protein>
    <submittedName>
        <fullName evidence="1">Protein-tyrosine phosphatase</fullName>
    </submittedName>
</protein>